<comment type="caution">
    <text evidence="2">The sequence shown here is derived from an EMBL/GenBank/DDBJ whole genome shotgun (WGS) entry which is preliminary data.</text>
</comment>
<name>A0A0F9DHP4_9ZZZZ</name>
<sequence length="143" mass="15445">MAEVNREDPQSEPNIVDPGASPAAPAVPATDTPPAEPLDARGVPYKNTVAELERKLSEAAAINQQYQTVLGERQAQQQAQAVATPVKPSGDDDVLAQYSDQDKQAIRILAKQVANEAAEQTGYRFMQQATLQNDLADNTELME</sequence>
<protein>
    <submittedName>
        <fullName evidence="2">Uncharacterized protein</fullName>
    </submittedName>
</protein>
<dbReference type="AlphaFoldDB" id="A0A0F9DHP4"/>
<evidence type="ECO:0000313" key="2">
    <source>
        <dbReference type="EMBL" id="KKL61164.1"/>
    </source>
</evidence>
<gene>
    <name evidence="2" type="ORF">LCGC14_2198020</name>
</gene>
<reference evidence="2" key="1">
    <citation type="journal article" date="2015" name="Nature">
        <title>Complex archaea that bridge the gap between prokaryotes and eukaryotes.</title>
        <authorList>
            <person name="Spang A."/>
            <person name="Saw J.H."/>
            <person name="Jorgensen S.L."/>
            <person name="Zaremba-Niedzwiedzka K."/>
            <person name="Martijn J."/>
            <person name="Lind A.E."/>
            <person name="van Eijk R."/>
            <person name="Schleper C."/>
            <person name="Guy L."/>
            <person name="Ettema T.J."/>
        </authorList>
    </citation>
    <scope>NUCLEOTIDE SEQUENCE</scope>
</reference>
<accession>A0A0F9DHP4</accession>
<dbReference type="EMBL" id="LAZR01028902">
    <property type="protein sequence ID" value="KKL61164.1"/>
    <property type="molecule type" value="Genomic_DNA"/>
</dbReference>
<feature type="compositionally biased region" description="Low complexity" evidence="1">
    <location>
        <begin position="16"/>
        <end position="33"/>
    </location>
</feature>
<feature type="non-terminal residue" evidence="2">
    <location>
        <position position="143"/>
    </location>
</feature>
<organism evidence="2">
    <name type="scientific">marine sediment metagenome</name>
    <dbReference type="NCBI Taxonomy" id="412755"/>
    <lineage>
        <taxon>unclassified sequences</taxon>
        <taxon>metagenomes</taxon>
        <taxon>ecological metagenomes</taxon>
    </lineage>
</organism>
<proteinExistence type="predicted"/>
<feature type="region of interest" description="Disordered" evidence="1">
    <location>
        <begin position="1"/>
        <end position="43"/>
    </location>
</feature>
<evidence type="ECO:0000256" key="1">
    <source>
        <dbReference type="SAM" id="MobiDB-lite"/>
    </source>
</evidence>